<organism evidence="2 3">
    <name type="scientific">Vigna angularis var. angularis</name>
    <dbReference type="NCBI Taxonomy" id="157739"/>
    <lineage>
        <taxon>Eukaryota</taxon>
        <taxon>Viridiplantae</taxon>
        <taxon>Streptophyta</taxon>
        <taxon>Embryophyta</taxon>
        <taxon>Tracheophyta</taxon>
        <taxon>Spermatophyta</taxon>
        <taxon>Magnoliopsida</taxon>
        <taxon>eudicotyledons</taxon>
        <taxon>Gunneridae</taxon>
        <taxon>Pentapetalae</taxon>
        <taxon>rosids</taxon>
        <taxon>fabids</taxon>
        <taxon>Fabales</taxon>
        <taxon>Fabaceae</taxon>
        <taxon>Papilionoideae</taxon>
        <taxon>50 kb inversion clade</taxon>
        <taxon>NPAAA clade</taxon>
        <taxon>indigoferoid/millettioid clade</taxon>
        <taxon>Phaseoleae</taxon>
        <taxon>Vigna</taxon>
    </lineage>
</organism>
<gene>
    <name evidence="2" type="primary">Vigan.11G145000</name>
    <name evidence="2" type="ORF">VIGAN_11145000</name>
</gene>
<keyword evidence="1" id="KW-0812">Transmembrane</keyword>
<proteinExistence type="predicted"/>
<evidence type="ECO:0000256" key="1">
    <source>
        <dbReference type="SAM" id="Phobius"/>
    </source>
</evidence>
<feature type="transmembrane region" description="Helical" evidence="1">
    <location>
        <begin position="52"/>
        <end position="72"/>
    </location>
</feature>
<dbReference type="EMBL" id="AP015044">
    <property type="protein sequence ID" value="BAU02040.1"/>
    <property type="molecule type" value="Genomic_DNA"/>
</dbReference>
<dbReference type="AlphaFoldDB" id="A0A0S3T9Y9"/>
<name>A0A0S3T9Y9_PHAAN</name>
<dbReference type="Proteomes" id="UP000291084">
    <property type="component" value="Chromosome 11"/>
</dbReference>
<protein>
    <submittedName>
        <fullName evidence="2">Uncharacterized protein</fullName>
    </submittedName>
</protein>
<evidence type="ECO:0000313" key="3">
    <source>
        <dbReference type="Proteomes" id="UP000291084"/>
    </source>
</evidence>
<evidence type="ECO:0000313" key="2">
    <source>
        <dbReference type="EMBL" id="BAU02040.1"/>
    </source>
</evidence>
<keyword evidence="1" id="KW-0472">Membrane</keyword>
<feature type="non-terminal residue" evidence="2">
    <location>
        <position position="1"/>
    </location>
</feature>
<accession>A0A0S3T9Y9</accession>
<sequence length="78" mass="9004">FLNFKYHVITLHHDVDTVTAYHGASLSKYSFLSPCLQSSGKLKLFLPWSVRFHILSFLLLFVSFLFITITILELGQEI</sequence>
<keyword evidence="1" id="KW-1133">Transmembrane helix</keyword>
<reference evidence="2 3" key="1">
    <citation type="journal article" date="2015" name="Sci. Rep.">
        <title>The power of single molecule real-time sequencing technology in the de novo assembly of a eukaryotic genome.</title>
        <authorList>
            <person name="Sakai H."/>
            <person name="Naito K."/>
            <person name="Ogiso-Tanaka E."/>
            <person name="Takahashi Y."/>
            <person name="Iseki K."/>
            <person name="Muto C."/>
            <person name="Satou K."/>
            <person name="Teruya K."/>
            <person name="Shiroma A."/>
            <person name="Shimoji M."/>
            <person name="Hirano T."/>
            <person name="Itoh T."/>
            <person name="Kaga A."/>
            <person name="Tomooka N."/>
        </authorList>
    </citation>
    <scope>NUCLEOTIDE SEQUENCE [LARGE SCALE GENOMIC DNA]</scope>
    <source>
        <strain evidence="3">cv. Shumari</strain>
    </source>
</reference>
<keyword evidence="3" id="KW-1185">Reference proteome</keyword>